<dbReference type="EMBL" id="LAZR01019865">
    <property type="protein sequence ID" value="KKL90960.1"/>
    <property type="molecule type" value="Genomic_DNA"/>
</dbReference>
<proteinExistence type="predicted"/>
<sequence length="172" mass="19727">MAEMTFLESFRFIDTYTEAVLKLREASHAIQRNGADLKEWEAKGKLIKDKIQKEIDALNKERTQTLKKRNDEEECLLTRGREAEASIKPILAEAKETQEALDVVAKQLKYALEDKAKVIESAKSEVKKILFEAKSEANQIKTEIEKKRLHSEDRLLAVETKIKTLKDGLNNL</sequence>
<gene>
    <name evidence="1" type="ORF">LCGC14_1899470</name>
</gene>
<comment type="caution">
    <text evidence="1">The sequence shown here is derived from an EMBL/GenBank/DDBJ whole genome shotgun (WGS) entry which is preliminary data.</text>
</comment>
<reference evidence="1" key="1">
    <citation type="journal article" date="2015" name="Nature">
        <title>Complex archaea that bridge the gap between prokaryotes and eukaryotes.</title>
        <authorList>
            <person name="Spang A."/>
            <person name="Saw J.H."/>
            <person name="Jorgensen S.L."/>
            <person name="Zaremba-Niedzwiedzka K."/>
            <person name="Martijn J."/>
            <person name="Lind A.E."/>
            <person name="van Eijk R."/>
            <person name="Schleper C."/>
            <person name="Guy L."/>
            <person name="Ettema T.J."/>
        </authorList>
    </citation>
    <scope>NUCLEOTIDE SEQUENCE</scope>
</reference>
<protein>
    <submittedName>
        <fullName evidence="1">Uncharacterized protein</fullName>
    </submittedName>
</protein>
<name>A0A0F9IAY1_9ZZZZ</name>
<evidence type="ECO:0000313" key="1">
    <source>
        <dbReference type="EMBL" id="KKL90960.1"/>
    </source>
</evidence>
<accession>A0A0F9IAY1</accession>
<organism evidence="1">
    <name type="scientific">marine sediment metagenome</name>
    <dbReference type="NCBI Taxonomy" id="412755"/>
    <lineage>
        <taxon>unclassified sequences</taxon>
        <taxon>metagenomes</taxon>
        <taxon>ecological metagenomes</taxon>
    </lineage>
</organism>
<dbReference type="AlphaFoldDB" id="A0A0F9IAY1"/>